<organism evidence="2 3">
    <name type="scientific">Ascosphaera apis ARSEF 7405</name>
    <dbReference type="NCBI Taxonomy" id="392613"/>
    <lineage>
        <taxon>Eukaryota</taxon>
        <taxon>Fungi</taxon>
        <taxon>Dikarya</taxon>
        <taxon>Ascomycota</taxon>
        <taxon>Pezizomycotina</taxon>
        <taxon>Eurotiomycetes</taxon>
        <taxon>Eurotiomycetidae</taxon>
        <taxon>Onygenales</taxon>
        <taxon>Ascosphaeraceae</taxon>
        <taxon>Ascosphaera</taxon>
    </lineage>
</organism>
<reference evidence="2 3" key="1">
    <citation type="journal article" date="2016" name="Genome Biol. Evol.">
        <title>Divergent and convergent evolution of fungal pathogenicity.</title>
        <authorList>
            <person name="Shang Y."/>
            <person name="Xiao G."/>
            <person name="Zheng P."/>
            <person name="Cen K."/>
            <person name="Zhan S."/>
            <person name="Wang C."/>
        </authorList>
    </citation>
    <scope>NUCLEOTIDE SEQUENCE [LARGE SCALE GENOMIC DNA]</scope>
    <source>
        <strain evidence="2 3">ARSEF 7405</strain>
    </source>
</reference>
<feature type="chain" id="PRO_5007894190" evidence="1">
    <location>
        <begin position="19"/>
        <end position="130"/>
    </location>
</feature>
<keyword evidence="3" id="KW-1185">Reference proteome</keyword>
<dbReference type="EMBL" id="AZGZ01000020">
    <property type="protein sequence ID" value="KZZ89528.1"/>
    <property type="molecule type" value="Genomic_DNA"/>
</dbReference>
<dbReference type="VEuPathDB" id="FungiDB:AAP_04283"/>
<protein>
    <submittedName>
        <fullName evidence="2">Uncharacterized protein</fullName>
    </submittedName>
</protein>
<accession>A0A167X1T4</accession>
<sequence length="130" mass="14122">MKFSLALALAATASTISAVSISPGNYYSMGPAPPQARGLPNPVDFGKDYSSQNPTDLQAWAERTLEAVSMNYEKWLMLWGSAAPHGVMIPDLMGIFSDFNGQFKQDSYKGRIGNAMAQSVYNMARVQSGY</sequence>
<dbReference type="AlphaFoldDB" id="A0A167X1T4"/>
<keyword evidence="1" id="KW-0732">Signal</keyword>
<comment type="caution">
    <text evidence="2">The sequence shown here is derived from an EMBL/GenBank/DDBJ whole genome shotgun (WGS) entry which is preliminary data.</text>
</comment>
<feature type="signal peptide" evidence="1">
    <location>
        <begin position="1"/>
        <end position="18"/>
    </location>
</feature>
<dbReference type="OrthoDB" id="10403168at2759"/>
<name>A0A167X1T4_9EURO</name>
<proteinExistence type="predicted"/>
<evidence type="ECO:0000313" key="3">
    <source>
        <dbReference type="Proteomes" id="UP000242877"/>
    </source>
</evidence>
<gene>
    <name evidence="2" type="ORF">AAP_04283</name>
</gene>
<evidence type="ECO:0000313" key="2">
    <source>
        <dbReference type="EMBL" id="KZZ89528.1"/>
    </source>
</evidence>
<evidence type="ECO:0000256" key="1">
    <source>
        <dbReference type="SAM" id="SignalP"/>
    </source>
</evidence>
<dbReference type="Proteomes" id="UP000242877">
    <property type="component" value="Unassembled WGS sequence"/>
</dbReference>